<keyword evidence="3 8" id="KW-0863">Zinc-finger</keyword>
<evidence type="ECO:0000313" key="13">
    <source>
        <dbReference type="EMBL" id="ETW09065.1"/>
    </source>
</evidence>
<dbReference type="InterPro" id="IPR039780">
    <property type="entry name" value="Mot2"/>
</dbReference>
<dbReference type="GeneID" id="20078575"/>
<dbReference type="SUPFAM" id="SSF54928">
    <property type="entry name" value="RNA-binding domain, RBD"/>
    <property type="match status" value="1"/>
</dbReference>
<feature type="region of interest" description="Disordered" evidence="10">
    <location>
        <begin position="503"/>
        <end position="538"/>
    </location>
</feature>
<feature type="compositionally biased region" description="Polar residues" evidence="10">
    <location>
        <begin position="617"/>
        <end position="640"/>
    </location>
</feature>
<feature type="compositionally biased region" description="Low complexity" evidence="10">
    <location>
        <begin position="406"/>
        <end position="419"/>
    </location>
</feature>
<dbReference type="InterPro" id="IPR012677">
    <property type="entry name" value="Nucleotide-bd_a/b_plait_sf"/>
</dbReference>
<feature type="region of interest" description="Disordered" evidence="10">
    <location>
        <begin position="261"/>
        <end position="283"/>
    </location>
</feature>
<dbReference type="eggNOG" id="KOG2068">
    <property type="taxonomic scope" value="Eukaryota"/>
</dbReference>
<dbReference type="PROSITE" id="PS50089">
    <property type="entry name" value="ZF_RING_2"/>
    <property type="match status" value="1"/>
</dbReference>
<evidence type="ECO:0000256" key="9">
    <source>
        <dbReference type="PROSITE-ProRule" id="PRU00176"/>
    </source>
</evidence>
<dbReference type="PANTHER" id="PTHR12603">
    <property type="entry name" value="CCR4-NOT TRANSCRIPTION COMPLEX RELATED"/>
    <property type="match status" value="1"/>
</dbReference>
<dbReference type="InterPro" id="IPR039515">
    <property type="entry name" value="NOT4_mRING-HC-C4C4"/>
</dbReference>
<dbReference type="SMART" id="SM00360">
    <property type="entry name" value="RRM"/>
    <property type="match status" value="1"/>
</dbReference>
<dbReference type="CDD" id="cd12438">
    <property type="entry name" value="RRM_CNOT4"/>
    <property type="match status" value="1"/>
</dbReference>
<feature type="region of interest" description="Disordered" evidence="10">
    <location>
        <begin position="396"/>
        <end position="433"/>
    </location>
</feature>
<dbReference type="PANTHER" id="PTHR12603:SF0">
    <property type="entry name" value="CCR4-NOT TRANSCRIPTION COMPLEX SUBUNIT 4"/>
    <property type="match status" value="1"/>
</dbReference>
<evidence type="ECO:0000256" key="5">
    <source>
        <dbReference type="ARBA" id="ARBA00022884"/>
    </source>
</evidence>
<dbReference type="EMBL" id="KI913953">
    <property type="protein sequence ID" value="ETW09065.1"/>
    <property type="molecule type" value="Genomic_DNA"/>
</dbReference>
<evidence type="ECO:0008006" key="14">
    <source>
        <dbReference type="Google" id="ProtNLM"/>
    </source>
</evidence>
<evidence type="ECO:0000256" key="2">
    <source>
        <dbReference type="ARBA" id="ARBA00022723"/>
    </source>
</evidence>
<comment type="subcellular location">
    <subcellularLocation>
        <location evidence="1">Nucleus</location>
    </subcellularLocation>
</comment>
<evidence type="ECO:0000256" key="6">
    <source>
        <dbReference type="ARBA" id="ARBA00023054"/>
    </source>
</evidence>
<dbReference type="InterPro" id="IPR003954">
    <property type="entry name" value="RRM_euk-type"/>
</dbReference>
<keyword evidence="5 9" id="KW-0694">RNA-binding</keyword>
<evidence type="ECO:0000259" key="11">
    <source>
        <dbReference type="PROSITE" id="PS50089"/>
    </source>
</evidence>
<dbReference type="GO" id="GO:0030014">
    <property type="term" value="C:CCR4-NOT complex"/>
    <property type="evidence" value="ECO:0007669"/>
    <property type="project" value="InterPro"/>
</dbReference>
<feature type="domain" description="RING-type" evidence="11">
    <location>
        <begin position="9"/>
        <end position="52"/>
    </location>
</feature>
<dbReference type="SUPFAM" id="SSF57850">
    <property type="entry name" value="RING/U-box"/>
    <property type="match status" value="1"/>
</dbReference>
<feature type="region of interest" description="Disordered" evidence="10">
    <location>
        <begin position="614"/>
        <end position="647"/>
    </location>
</feature>
<dbReference type="Pfam" id="PF14570">
    <property type="entry name" value="zf-RING_4"/>
    <property type="match status" value="1"/>
</dbReference>
<dbReference type="GO" id="GO:0016567">
    <property type="term" value="P:protein ubiquitination"/>
    <property type="evidence" value="ECO:0007669"/>
    <property type="project" value="TreeGrafter"/>
</dbReference>
<dbReference type="Gene3D" id="3.30.70.330">
    <property type="match status" value="1"/>
</dbReference>
<name>A0A024USY1_9STRA</name>
<dbReference type="GO" id="GO:0004842">
    <property type="term" value="F:ubiquitin-protein transferase activity"/>
    <property type="evidence" value="ECO:0007669"/>
    <property type="project" value="InterPro"/>
</dbReference>
<dbReference type="GO" id="GO:0008270">
    <property type="term" value="F:zinc ion binding"/>
    <property type="evidence" value="ECO:0007669"/>
    <property type="project" value="UniProtKB-KW"/>
</dbReference>
<proteinExistence type="predicted"/>
<dbReference type="InterPro" id="IPR001841">
    <property type="entry name" value="Znf_RING"/>
</dbReference>
<accession>A0A024USY1</accession>
<feature type="region of interest" description="Disordered" evidence="10">
    <location>
        <begin position="680"/>
        <end position="700"/>
    </location>
</feature>
<feature type="compositionally biased region" description="Low complexity" evidence="10">
    <location>
        <begin position="311"/>
        <end position="331"/>
    </location>
</feature>
<dbReference type="OrthoDB" id="1923159at2759"/>
<dbReference type="RefSeq" id="XP_008862870.1">
    <property type="nucleotide sequence ID" value="XM_008864648.1"/>
</dbReference>
<keyword evidence="4" id="KW-0862">Zinc</keyword>
<feature type="compositionally biased region" description="Basic and acidic residues" evidence="10">
    <location>
        <begin position="295"/>
        <end position="309"/>
    </location>
</feature>
<dbReference type="FunFam" id="3.30.40.10:FF:000006">
    <property type="entry name" value="CCR4-NOT transcription complex subunit 4"/>
    <property type="match status" value="1"/>
</dbReference>
<sequence>MSEEEADCCPLCMEELDLTDKTFDACRCGYQVCLWCWHQIKNEYNGLCPACRAPYSELAKSKGNVDREDVVRRTKQRKQKEKIEKKAVAPPKAAPINRKSLVNVRVMQRNLVYVIGLPVHYADEEMLRSKDCFGQYGRIVKAVVNKSHLNTDRNNATASAYITFAHKADAQNCIDLIDGYVLDGSLLRASFGTTKYCNFFLRNLSCNNPECLYLHELGETDDSFTKEEMQTAGKGCFREIGLYEDRRGNAFPHLTPAMREAQVVDGKAPQARPTAVASDAQRKAQSAAAISKLKLHTEQDSKPRPKQHDYAAAPAPVPTTAPTSSTSPSSPHITQTEAQTKPVLYVDTSSTGKALPPATSPTADEPLWAQSFPRVTQASNEPSQRPIHHVFSPFGMGFDGGIGRVHQQQPPLQPPQHHSAPPPPPSSGDKTAHVSAWSFDPLFSDSRQAPVSPLHPSPPVFEFAAVDSAFTPRNESSEALAGLLGVQLSAKPLLTGSMMPPPTSAIAPPTSGGKRGSRFSFANAGGNEPAPSSQPSPVMEDYNPFGGMYRSPEKMFDGAGSATSSSGAFALSMGPPDASLSGMAFLQQMLPNVNISYGREPTEQHMHRPAYTHSFEQKSSWTNGLDSSRTDNPFWSQGSSLDAPPPSSYAFHDPAIVHGGGSVFGGSAFYQDDAAVQQQKKPFGRSFAASPQHHMNTGRS</sequence>
<organism evidence="13">
    <name type="scientific">Aphanomyces invadans</name>
    <dbReference type="NCBI Taxonomy" id="157072"/>
    <lineage>
        <taxon>Eukaryota</taxon>
        <taxon>Sar</taxon>
        <taxon>Stramenopiles</taxon>
        <taxon>Oomycota</taxon>
        <taxon>Saprolegniomycetes</taxon>
        <taxon>Saprolegniales</taxon>
        <taxon>Verrucalvaceae</taxon>
        <taxon>Aphanomyces</taxon>
    </lineage>
</organism>
<dbReference type="Pfam" id="PF00076">
    <property type="entry name" value="RRM_1"/>
    <property type="match status" value="1"/>
</dbReference>
<dbReference type="InterPro" id="IPR035979">
    <property type="entry name" value="RBD_domain_sf"/>
</dbReference>
<evidence type="ECO:0000256" key="10">
    <source>
        <dbReference type="SAM" id="MobiDB-lite"/>
    </source>
</evidence>
<dbReference type="InterPro" id="IPR000504">
    <property type="entry name" value="RRM_dom"/>
</dbReference>
<dbReference type="AlphaFoldDB" id="A0A024USY1"/>
<evidence type="ECO:0000256" key="1">
    <source>
        <dbReference type="ARBA" id="ARBA00004123"/>
    </source>
</evidence>
<keyword evidence="6" id="KW-0175">Coiled coil</keyword>
<evidence type="ECO:0000259" key="12">
    <source>
        <dbReference type="PROSITE" id="PS50102"/>
    </source>
</evidence>
<dbReference type="VEuPathDB" id="FungiDB:H310_01525"/>
<keyword evidence="7" id="KW-0539">Nucleus</keyword>
<dbReference type="GO" id="GO:0005634">
    <property type="term" value="C:nucleus"/>
    <property type="evidence" value="ECO:0007669"/>
    <property type="project" value="UniProtKB-SubCell"/>
</dbReference>
<protein>
    <recommendedName>
        <fullName evidence="14">RING-type domain-containing protein</fullName>
    </recommendedName>
</protein>
<evidence type="ECO:0000256" key="7">
    <source>
        <dbReference type="ARBA" id="ARBA00023242"/>
    </source>
</evidence>
<dbReference type="CDD" id="cd16618">
    <property type="entry name" value="mRING-HC-C4C4_CNOT4"/>
    <property type="match status" value="1"/>
</dbReference>
<dbReference type="InterPro" id="IPR013083">
    <property type="entry name" value="Znf_RING/FYVE/PHD"/>
</dbReference>
<keyword evidence="2" id="KW-0479">Metal-binding</keyword>
<reference evidence="13" key="1">
    <citation type="submission" date="2013-12" db="EMBL/GenBank/DDBJ databases">
        <title>The Genome Sequence of Aphanomyces invadans NJM9701.</title>
        <authorList>
            <consortium name="The Broad Institute Genomics Platform"/>
            <person name="Russ C."/>
            <person name="Tyler B."/>
            <person name="van West P."/>
            <person name="Dieguez-Uribeondo J."/>
            <person name="Young S.K."/>
            <person name="Zeng Q."/>
            <person name="Gargeya S."/>
            <person name="Fitzgerald M."/>
            <person name="Abouelleil A."/>
            <person name="Alvarado L."/>
            <person name="Chapman S.B."/>
            <person name="Gainer-Dewar J."/>
            <person name="Goldberg J."/>
            <person name="Griggs A."/>
            <person name="Gujja S."/>
            <person name="Hansen M."/>
            <person name="Howarth C."/>
            <person name="Imamovic A."/>
            <person name="Ireland A."/>
            <person name="Larimer J."/>
            <person name="McCowan C."/>
            <person name="Murphy C."/>
            <person name="Pearson M."/>
            <person name="Poon T.W."/>
            <person name="Priest M."/>
            <person name="Roberts A."/>
            <person name="Saif S."/>
            <person name="Shea T."/>
            <person name="Sykes S."/>
            <person name="Wortman J."/>
            <person name="Nusbaum C."/>
            <person name="Birren B."/>
        </authorList>
    </citation>
    <scope>NUCLEOTIDE SEQUENCE [LARGE SCALE GENOMIC DNA]</scope>
    <source>
        <strain evidence="13">NJM9701</strain>
    </source>
</reference>
<evidence type="ECO:0000256" key="8">
    <source>
        <dbReference type="PROSITE-ProRule" id="PRU00175"/>
    </source>
</evidence>
<gene>
    <name evidence="13" type="ORF">H310_01525</name>
</gene>
<evidence type="ECO:0000256" key="4">
    <source>
        <dbReference type="ARBA" id="ARBA00022833"/>
    </source>
</evidence>
<dbReference type="PROSITE" id="PS50102">
    <property type="entry name" value="RRM"/>
    <property type="match status" value="1"/>
</dbReference>
<dbReference type="Gene3D" id="3.30.40.10">
    <property type="entry name" value="Zinc/RING finger domain, C3HC4 (zinc finger)"/>
    <property type="match status" value="1"/>
</dbReference>
<dbReference type="STRING" id="157072.A0A024USY1"/>
<feature type="domain" description="RRM" evidence="12">
    <location>
        <begin position="110"/>
        <end position="194"/>
    </location>
</feature>
<dbReference type="GO" id="GO:0003723">
    <property type="term" value="F:RNA binding"/>
    <property type="evidence" value="ECO:0007669"/>
    <property type="project" value="UniProtKB-UniRule"/>
</dbReference>
<evidence type="ECO:0000256" key="3">
    <source>
        <dbReference type="ARBA" id="ARBA00022771"/>
    </source>
</evidence>
<dbReference type="SMART" id="SM00361">
    <property type="entry name" value="RRM_1"/>
    <property type="match status" value="1"/>
</dbReference>
<dbReference type="InterPro" id="IPR034261">
    <property type="entry name" value="CNOT4_RRM"/>
</dbReference>
<feature type="region of interest" description="Disordered" evidence="10">
    <location>
        <begin position="295"/>
        <end position="341"/>
    </location>
</feature>